<comment type="caution">
    <text evidence="1">The sequence shown here is derived from an EMBL/GenBank/DDBJ whole genome shotgun (WGS) entry which is preliminary data.</text>
</comment>
<dbReference type="AlphaFoldDB" id="A0A1C0YT01"/>
<dbReference type="RefSeq" id="WP_066464851.1">
    <property type="nucleotide sequence ID" value="NZ_MATO01000038.1"/>
</dbReference>
<accession>A0A1C0YT01</accession>
<name>A0A1C0YT01_9BACL</name>
<protein>
    <submittedName>
        <fullName evidence="1">Uncharacterized protein</fullName>
    </submittedName>
</protein>
<dbReference type="Proteomes" id="UP000093482">
    <property type="component" value="Unassembled WGS sequence"/>
</dbReference>
<evidence type="ECO:0000313" key="1">
    <source>
        <dbReference type="EMBL" id="OCS90280.1"/>
    </source>
</evidence>
<reference evidence="1 2" key="1">
    <citation type="submission" date="2016-07" db="EMBL/GenBank/DDBJ databases">
        <title>Caryophanon latum genome sequencing.</title>
        <authorList>
            <person name="Verma A."/>
            <person name="Pal Y."/>
            <person name="Krishnamurthi S."/>
        </authorList>
    </citation>
    <scope>NUCLEOTIDE SEQUENCE [LARGE SCALE GENOMIC DNA]</scope>
    <source>
        <strain evidence="1 2">DSM 14151</strain>
    </source>
</reference>
<keyword evidence="2" id="KW-1185">Reference proteome</keyword>
<dbReference type="EMBL" id="MATO01000038">
    <property type="protein sequence ID" value="OCS90280.1"/>
    <property type="molecule type" value="Genomic_DNA"/>
</dbReference>
<organism evidence="1 2">
    <name type="scientific">Caryophanon latum</name>
    <dbReference type="NCBI Taxonomy" id="33977"/>
    <lineage>
        <taxon>Bacteria</taxon>
        <taxon>Bacillati</taxon>
        <taxon>Bacillota</taxon>
        <taxon>Bacilli</taxon>
        <taxon>Bacillales</taxon>
        <taxon>Caryophanaceae</taxon>
        <taxon>Caryophanon</taxon>
    </lineage>
</organism>
<proteinExistence type="predicted"/>
<sequence>MNVQQPVITAPELVAQRHMRNAIIGKRCLGIWTAHELHTDEPLQRAPIVLQLEDGELAIYNDASRGTLLALNRFDLDLPITIAQSTYMYFFNPLIERPVVDEIFVCDDGFAFAHTDGYVAVLAGELRLAGVDEFDQWERIS</sequence>
<evidence type="ECO:0000313" key="2">
    <source>
        <dbReference type="Proteomes" id="UP000093482"/>
    </source>
</evidence>
<gene>
    <name evidence="1" type="ORF">A6K76_11775</name>
</gene>